<feature type="region of interest" description="Disordered" evidence="10">
    <location>
        <begin position="63"/>
        <end position="183"/>
    </location>
</feature>
<dbReference type="SUPFAM" id="SSF74653">
    <property type="entry name" value="TolA/TonB C-terminal domain"/>
    <property type="match status" value="1"/>
</dbReference>
<accession>A0ABP7S2V6</accession>
<evidence type="ECO:0000313" key="13">
    <source>
        <dbReference type="Proteomes" id="UP001501627"/>
    </source>
</evidence>
<keyword evidence="8" id="KW-1133">Transmembrane helix</keyword>
<sequence>MSFETTCPPVASFRRNATIAMLVLALHALALTSLQAGLKSPSVEIVVPVAVISRLITPAAAPAPEPAPPAPVQPPEPKPVPPKPAPESVKPKPAPPIKRKPIAPAPRPVERIDPAPAIEVPVSEPTPAVEEATAAPAVDTQASTQPTTKQQPSQSSASNSAAAATGTPAPALTQPSSSASYLNNPPPVYPAVSRRLGEQGAVLLNVLIGTDGRVQKIEVKQSSGFDRLDRQALSTVSRWRFVPGTRNGTPEAMWYQQPIHFVLTQ</sequence>
<name>A0ABP7S2V6_9BURK</name>
<keyword evidence="3" id="KW-0813">Transport</keyword>
<dbReference type="InterPro" id="IPR006260">
    <property type="entry name" value="TonB/TolA_C"/>
</dbReference>
<evidence type="ECO:0000256" key="2">
    <source>
        <dbReference type="ARBA" id="ARBA00006555"/>
    </source>
</evidence>
<evidence type="ECO:0000256" key="1">
    <source>
        <dbReference type="ARBA" id="ARBA00004383"/>
    </source>
</evidence>
<evidence type="ECO:0000256" key="8">
    <source>
        <dbReference type="ARBA" id="ARBA00022989"/>
    </source>
</evidence>
<organism evidence="12 13">
    <name type="scientific">Comamonas faecalis</name>
    <dbReference type="NCBI Taxonomy" id="1387849"/>
    <lineage>
        <taxon>Bacteria</taxon>
        <taxon>Pseudomonadati</taxon>
        <taxon>Pseudomonadota</taxon>
        <taxon>Betaproteobacteria</taxon>
        <taxon>Burkholderiales</taxon>
        <taxon>Comamonadaceae</taxon>
        <taxon>Comamonas</taxon>
    </lineage>
</organism>
<keyword evidence="7" id="KW-0653">Protein transport</keyword>
<evidence type="ECO:0000256" key="4">
    <source>
        <dbReference type="ARBA" id="ARBA00022475"/>
    </source>
</evidence>
<reference evidence="13" key="1">
    <citation type="journal article" date="2019" name="Int. J. Syst. Evol. Microbiol.">
        <title>The Global Catalogue of Microorganisms (GCM) 10K type strain sequencing project: providing services to taxonomists for standard genome sequencing and annotation.</title>
        <authorList>
            <consortium name="The Broad Institute Genomics Platform"/>
            <consortium name="The Broad Institute Genome Sequencing Center for Infectious Disease"/>
            <person name="Wu L."/>
            <person name="Ma J."/>
        </authorList>
    </citation>
    <scope>NUCLEOTIDE SEQUENCE [LARGE SCALE GENOMIC DNA]</scope>
    <source>
        <strain evidence="13">JCM 17561</strain>
    </source>
</reference>
<comment type="caution">
    <text evidence="12">The sequence shown here is derived from an EMBL/GenBank/DDBJ whole genome shotgun (WGS) entry which is preliminary data.</text>
</comment>
<dbReference type="EMBL" id="BAABBP010000047">
    <property type="protein sequence ID" value="GAA4005929.1"/>
    <property type="molecule type" value="Genomic_DNA"/>
</dbReference>
<keyword evidence="13" id="KW-1185">Reference proteome</keyword>
<dbReference type="RefSeq" id="WP_103046077.1">
    <property type="nucleotide sequence ID" value="NZ_BAABBP010000047.1"/>
</dbReference>
<keyword evidence="5" id="KW-0997">Cell inner membrane</keyword>
<keyword evidence="6" id="KW-0812">Transmembrane</keyword>
<keyword evidence="4" id="KW-1003">Cell membrane</keyword>
<dbReference type="PROSITE" id="PS52015">
    <property type="entry name" value="TONB_CTD"/>
    <property type="match status" value="1"/>
</dbReference>
<gene>
    <name evidence="12" type="ORF">GCM10022279_32460</name>
</gene>
<dbReference type="PRINTS" id="PR01217">
    <property type="entry name" value="PRICHEXTENSN"/>
</dbReference>
<dbReference type="NCBIfam" id="TIGR01352">
    <property type="entry name" value="tonB_Cterm"/>
    <property type="match status" value="1"/>
</dbReference>
<evidence type="ECO:0000256" key="6">
    <source>
        <dbReference type="ARBA" id="ARBA00022692"/>
    </source>
</evidence>
<feature type="domain" description="TonB C-terminal" evidence="11">
    <location>
        <begin position="174"/>
        <end position="265"/>
    </location>
</feature>
<dbReference type="PANTHER" id="PTHR33446">
    <property type="entry name" value="PROTEIN TONB-RELATED"/>
    <property type="match status" value="1"/>
</dbReference>
<evidence type="ECO:0000256" key="10">
    <source>
        <dbReference type="SAM" id="MobiDB-lite"/>
    </source>
</evidence>
<comment type="similarity">
    <text evidence="2">Belongs to the TonB family.</text>
</comment>
<evidence type="ECO:0000256" key="3">
    <source>
        <dbReference type="ARBA" id="ARBA00022448"/>
    </source>
</evidence>
<evidence type="ECO:0000259" key="11">
    <source>
        <dbReference type="PROSITE" id="PS52015"/>
    </source>
</evidence>
<protein>
    <recommendedName>
        <fullName evidence="11">TonB C-terminal domain-containing protein</fullName>
    </recommendedName>
</protein>
<proteinExistence type="inferred from homology"/>
<dbReference type="InterPro" id="IPR037682">
    <property type="entry name" value="TonB_C"/>
</dbReference>
<dbReference type="Proteomes" id="UP001501627">
    <property type="component" value="Unassembled WGS sequence"/>
</dbReference>
<evidence type="ECO:0000256" key="7">
    <source>
        <dbReference type="ARBA" id="ARBA00022927"/>
    </source>
</evidence>
<dbReference type="Pfam" id="PF03544">
    <property type="entry name" value="TonB_C"/>
    <property type="match status" value="1"/>
</dbReference>
<dbReference type="Gene3D" id="3.30.1150.10">
    <property type="match status" value="1"/>
</dbReference>
<comment type="subcellular location">
    <subcellularLocation>
        <location evidence="1">Cell inner membrane</location>
        <topology evidence="1">Single-pass membrane protein</topology>
        <orientation evidence="1">Periplasmic side</orientation>
    </subcellularLocation>
</comment>
<evidence type="ECO:0000256" key="9">
    <source>
        <dbReference type="ARBA" id="ARBA00023136"/>
    </source>
</evidence>
<feature type="compositionally biased region" description="Low complexity" evidence="10">
    <location>
        <begin position="125"/>
        <end position="175"/>
    </location>
</feature>
<dbReference type="PANTHER" id="PTHR33446:SF2">
    <property type="entry name" value="PROTEIN TONB"/>
    <property type="match status" value="1"/>
</dbReference>
<dbReference type="InterPro" id="IPR051045">
    <property type="entry name" value="TonB-dependent_transducer"/>
</dbReference>
<evidence type="ECO:0000256" key="5">
    <source>
        <dbReference type="ARBA" id="ARBA00022519"/>
    </source>
</evidence>
<feature type="compositionally biased region" description="Pro residues" evidence="10">
    <location>
        <begin position="63"/>
        <end position="85"/>
    </location>
</feature>
<keyword evidence="9" id="KW-0472">Membrane</keyword>
<evidence type="ECO:0000313" key="12">
    <source>
        <dbReference type="EMBL" id="GAA4005929.1"/>
    </source>
</evidence>